<dbReference type="SUPFAM" id="SSF49842">
    <property type="entry name" value="TNF-like"/>
    <property type="match status" value="1"/>
</dbReference>
<dbReference type="RefSeq" id="WP_157475915.1">
    <property type="nucleotide sequence ID" value="NZ_CP046566.1"/>
</dbReference>
<keyword evidence="1" id="KW-0732">Signal</keyword>
<evidence type="ECO:0008006" key="4">
    <source>
        <dbReference type="Google" id="ProtNLM"/>
    </source>
</evidence>
<keyword evidence="3" id="KW-1185">Reference proteome</keyword>
<dbReference type="EMBL" id="CP046566">
    <property type="protein sequence ID" value="QGW26786.1"/>
    <property type="molecule type" value="Genomic_DNA"/>
</dbReference>
<accession>A0A6I6G2F7</accession>
<gene>
    <name evidence="2" type="ORF">GLV81_00525</name>
</gene>
<feature type="chain" id="PRO_5026048064" description="C1q domain-containing protein" evidence="1">
    <location>
        <begin position="20"/>
        <end position="374"/>
    </location>
</feature>
<dbReference type="Gene3D" id="2.60.120.40">
    <property type="match status" value="1"/>
</dbReference>
<dbReference type="AlphaFoldDB" id="A0A6I6G2F7"/>
<dbReference type="InterPro" id="IPR008983">
    <property type="entry name" value="Tumour_necrosis_fac-like_dom"/>
</dbReference>
<evidence type="ECO:0000313" key="2">
    <source>
        <dbReference type="EMBL" id="QGW26786.1"/>
    </source>
</evidence>
<dbReference type="KEGG" id="fls:GLV81_00525"/>
<protein>
    <recommendedName>
        <fullName evidence="4">C1q domain-containing protein</fullName>
    </recommendedName>
</protein>
<proteinExistence type="predicted"/>
<evidence type="ECO:0000313" key="3">
    <source>
        <dbReference type="Proteomes" id="UP000426027"/>
    </source>
</evidence>
<reference evidence="2 3" key="1">
    <citation type="submission" date="2019-11" db="EMBL/GenBank/DDBJ databases">
        <authorList>
            <person name="Im W.T."/>
        </authorList>
    </citation>
    <scope>NUCLEOTIDE SEQUENCE [LARGE SCALE GENOMIC DNA]</scope>
    <source>
        <strain evidence="2 3">SB-02</strain>
    </source>
</reference>
<evidence type="ECO:0000256" key="1">
    <source>
        <dbReference type="SAM" id="SignalP"/>
    </source>
</evidence>
<name>A0A6I6G2F7_9BACT</name>
<organism evidence="2 3">
    <name type="scientific">Phnomibacter ginsenosidimutans</name>
    <dbReference type="NCBI Taxonomy" id="2676868"/>
    <lineage>
        <taxon>Bacteria</taxon>
        <taxon>Pseudomonadati</taxon>
        <taxon>Bacteroidota</taxon>
        <taxon>Chitinophagia</taxon>
        <taxon>Chitinophagales</taxon>
        <taxon>Chitinophagaceae</taxon>
        <taxon>Phnomibacter</taxon>
    </lineage>
</organism>
<feature type="signal peptide" evidence="1">
    <location>
        <begin position="1"/>
        <end position="19"/>
    </location>
</feature>
<sequence length="374" mass="39408">MKKILSLTCTLFIIGQLLAQNVGIGTSTPLEAKLVVTNNNNNVLLAWNSTPLAVGVKSGIYLKTGNLFTGGLVTTGSTAGNYSRVGLYSYASSLSSTLKERLTITDSGFVGINDTAPQVLFQLKGHPEYPAIKRMAVVDNATLVLNGGVGLSGGALRVNNDANFSSSYVTIDNTSRLGIGTVPGWPVDILVSDGDIRIRDGNEGAGKVLTSDASGIARWQINSKPKSLSGFLAATQSITGNGVFNTIAFATNTGNGFNDIPGSFDNATSTFTVPAGEAGTYLIQVQIKWSLPNAFANNTTFVLSIAKNGLPVASTSNLLLPDVTDLKNRIFSLSTVLKLTAGQTIKFACYNFTSLSQSIFSDPAYTNFNITKLY</sequence>
<dbReference type="Proteomes" id="UP000426027">
    <property type="component" value="Chromosome"/>
</dbReference>